<dbReference type="PROSITE" id="PS51352">
    <property type="entry name" value="THIOREDOXIN_2"/>
    <property type="match status" value="1"/>
</dbReference>
<reference evidence="5" key="1">
    <citation type="journal article" date="2019" name="Int. J. Syst. Evol. Microbiol.">
        <title>The Global Catalogue of Microorganisms (GCM) 10K type strain sequencing project: providing services to taxonomists for standard genome sequencing and annotation.</title>
        <authorList>
            <consortium name="The Broad Institute Genomics Platform"/>
            <consortium name="The Broad Institute Genome Sequencing Center for Infectious Disease"/>
            <person name="Wu L."/>
            <person name="Ma J."/>
        </authorList>
    </citation>
    <scope>NUCLEOTIDE SEQUENCE [LARGE SCALE GENOMIC DNA]</scope>
    <source>
        <strain evidence="5">JCM 17927</strain>
    </source>
</reference>
<dbReference type="SUPFAM" id="SSF52833">
    <property type="entry name" value="Thioredoxin-like"/>
    <property type="match status" value="1"/>
</dbReference>
<dbReference type="Pfam" id="PF08534">
    <property type="entry name" value="Redoxin"/>
    <property type="match status" value="1"/>
</dbReference>
<dbReference type="Gene3D" id="3.40.30.10">
    <property type="entry name" value="Glutaredoxin"/>
    <property type="match status" value="1"/>
</dbReference>
<dbReference type="RefSeq" id="WP_345241989.1">
    <property type="nucleotide sequence ID" value="NZ_BAABHD010000021.1"/>
</dbReference>
<dbReference type="CDD" id="cd02966">
    <property type="entry name" value="TlpA_like_family"/>
    <property type="match status" value="1"/>
</dbReference>
<dbReference type="InterPro" id="IPR036249">
    <property type="entry name" value="Thioredoxin-like_sf"/>
</dbReference>
<evidence type="ECO:0000256" key="2">
    <source>
        <dbReference type="SAM" id="Phobius"/>
    </source>
</evidence>
<dbReference type="PANTHER" id="PTHR42852:SF13">
    <property type="entry name" value="PROTEIN DIPZ"/>
    <property type="match status" value="1"/>
</dbReference>
<comment type="caution">
    <text evidence="4">The sequence shown here is derived from an EMBL/GenBank/DDBJ whole genome shotgun (WGS) entry which is preliminary data.</text>
</comment>
<keyword evidence="2" id="KW-1133">Transmembrane helix</keyword>
<accession>A0ABP8MMD1</accession>
<gene>
    <name evidence="4" type="ORF">GCM10023189_14180</name>
</gene>
<dbReference type="InterPro" id="IPR050553">
    <property type="entry name" value="Thioredoxin_ResA/DsbE_sf"/>
</dbReference>
<dbReference type="Proteomes" id="UP001501175">
    <property type="component" value="Unassembled WGS sequence"/>
</dbReference>
<protein>
    <recommendedName>
        <fullName evidence="3">Thioredoxin domain-containing protein</fullName>
    </recommendedName>
</protein>
<dbReference type="InterPro" id="IPR013766">
    <property type="entry name" value="Thioredoxin_domain"/>
</dbReference>
<feature type="region of interest" description="Disordered" evidence="1">
    <location>
        <begin position="50"/>
        <end position="74"/>
    </location>
</feature>
<name>A0ABP8MMD1_9BACT</name>
<proteinExistence type="predicted"/>
<feature type="transmembrane region" description="Helical" evidence="2">
    <location>
        <begin position="12"/>
        <end position="33"/>
    </location>
</feature>
<dbReference type="EMBL" id="BAABHD010000021">
    <property type="protein sequence ID" value="GAA4451793.1"/>
    <property type="molecule type" value="Genomic_DNA"/>
</dbReference>
<keyword evidence="2" id="KW-0472">Membrane</keyword>
<evidence type="ECO:0000313" key="5">
    <source>
        <dbReference type="Proteomes" id="UP001501175"/>
    </source>
</evidence>
<evidence type="ECO:0000313" key="4">
    <source>
        <dbReference type="EMBL" id="GAA4451793.1"/>
    </source>
</evidence>
<evidence type="ECO:0000259" key="3">
    <source>
        <dbReference type="PROSITE" id="PS51352"/>
    </source>
</evidence>
<evidence type="ECO:0000256" key="1">
    <source>
        <dbReference type="SAM" id="MobiDB-lite"/>
    </source>
</evidence>
<sequence length="214" mass="23572">MSTTPANKKSWITYGVFAVLILVLFFTELGTTLRGGIQQVFLKTGLKDARAPEPDVPTTAVTVSPAEQPAPAASGPPYHLTLSSLDGKTVAFNSLAGKVIFLNQWATWCPPCRAEMPSIEKLYQSVDKNKVAFVMLSLDDSPEKARKYIEQNKFTFPVYVPAGPMPSDFATEAIPTTLILAPDGRIAQRMEGMFNYDTAEFRQYLDSLARSTKR</sequence>
<dbReference type="InterPro" id="IPR013740">
    <property type="entry name" value="Redoxin"/>
</dbReference>
<feature type="domain" description="Thioredoxin" evidence="3">
    <location>
        <begin position="59"/>
        <end position="210"/>
    </location>
</feature>
<organism evidence="4 5">
    <name type="scientific">Nibrella saemangeumensis</name>
    <dbReference type="NCBI Taxonomy" id="1084526"/>
    <lineage>
        <taxon>Bacteria</taxon>
        <taxon>Pseudomonadati</taxon>
        <taxon>Bacteroidota</taxon>
        <taxon>Cytophagia</taxon>
        <taxon>Cytophagales</taxon>
        <taxon>Spirosomataceae</taxon>
        <taxon>Nibrella</taxon>
    </lineage>
</organism>
<keyword evidence="2" id="KW-0812">Transmembrane</keyword>
<keyword evidence="5" id="KW-1185">Reference proteome</keyword>
<dbReference type="PANTHER" id="PTHR42852">
    <property type="entry name" value="THIOL:DISULFIDE INTERCHANGE PROTEIN DSBE"/>
    <property type="match status" value="1"/>
</dbReference>